<keyword evidence="3" id="KW-1185">Reference proteome</keyword>
<protein>
    <recommendedName>
        <fullName evidence="4">DUF3263 domain-containing protein</fullName>
    </recommendedName>
</protein>
<dbReference type="InterPro" id="IPR021678">
    <property type="entry name" value="DUF3263"/>
</dbReference>
<gene>
    <name evidence="2" type="ORF">BHD05_05525</name>
</gene>
<dbReference type="Pfam" id="PF11662">
    <property type="entry name" value="DUF3263"/>
    <property type="match status" value="1"/>
</dbReference>
<feature type="compositionally biased region" description="Basic and acidic residues" evidence="1">
    <location>
        <begin position="80"/>
        <end position="94"/>
    </location>
</feature>
<evidence type="ECO:0000256" key="1">
    <source>
        <dbReference type="SAM" id="MobiDB-lite"/>
    </source>
</evidence>
<evidence type="ECO:0000313" key="3">
    <source>
        <dbReference type="Proteomes" id="UP000464507"/>
    </source>
</evidence>
<evidence type="ECO:0000313" key="2">
    <source>
        <dbReference type="EMBL" id="QHO69189.1"/>
    </source>
</evidence>
<dbReference type="OrthoDB" id="3268863at2"/>
<dbReference type="KEGG" id="mant:BHD05_05525"/>
<accession>A0A7L5ALL3</accession>
<feature type="region of interest" description="Disordered" evidence="1">
    <location>
        <begin position="80"/>
        <end position="110"/>
    </location>
</feature>
<reference evidence="2 3" key="1">
    <citation type="submission" date="2016-09" db="EMBL/GenBank/DDBJ databases">
        <title>Complete genome sequence of microbes from the polar regions.</title>
        <authorList>
            <person name="Liao L."/>
            <person name="Chen B."/>
        </authorList>
    </citation>
    <scope>NUCLEOTIDE SEQUENCE [LARGE SCALE GENOMIC DNA]</scope>
    <source>
        <strain evidence="2 3">ZS314</strain>
    </source>
</reference>
<dbReference type="AlphaFoldDB" id="A0A7L5ALL3"/>
<name>A0A7L5ALL3_9MICO</name>
<proteinExistence type="predicted"/>
<dbReference type="RefSeq" id="WP_161885552.1">
    <property type="nucleotide sequence ID" value="NZ_CP017146.1"/>
</dbReference>
<sequence>METQPEPAELPDAAARLSDRDEAILGFEHEWWRHGGAKEEAIRREFGVSAARYYQLLNSLIDSPAAIVHDPMLVRRLQRVRDARTSERSTEKGSRAQPGRQAAGRGRIED</sequence>
<evidence type="ECO:0008006" key="4">
    <source>
        <dbReference type="Google" id="ProtNLM"/>
    </source>
</evidence>
<organism evidence="2 3">
    <name type="scientific">Marisediminicola antarctica</name>
    <dbReference type="NCBI Taxonomy" id="674079"/>
    <lineage>
        <taxon>Bacteria</taxon>
        <taxon>Bacillati</taxon>
        <taxon>Actinomycetota</taxon>
        <taxon>Actinomycetes</taxon>
        <taxon>Micrococcales</taxon>
        <taxon>Microbacteriaceae</taxon>
        <taxon>Marisediminicola</taxon>
    </lineage>
</organism>
<dbReference type="EMBL" id="CP017146">
    <property type="protein sequence ID" value="QHO69189.1"/>
    <property type="molecule type" value="Genomic_DNA"/>
</dbReference>
<dbReference type="Proteomes" id="UP000464507">
    <property type="component" value="Chromosome"/>
</dbReference>